<comment type="caution">
    <text evidence="3">The sequence shown here is derived from an EMBL/GenBank/DDBJ whole genome shotgun (WGS) entry which is preliminary data.</text>
</comment>
<keyword evidence="4" id="KW-1185">Reference proteome</keyword>
<sequence>MIHVTRTIVIDESEIQEQFIRASGPGGQNVNKVSTAVQLRFDAANSPALPDDVRQRLFKLAGRRMTDEGILIIEAQRFRTQSRNRDDARVKLCELIRQAAQPPKPRYKTQPTKASQKRRLESKQQRGDIKRSRKAPVNAE</sequence>
<protein>
    <submittedName>
        <fullName evidence="3">Ribosome-associated protein</fullName>
    </submittedName>
</protein>
<accession>A0A4V2W337</accession>
<gene>
    <name evidence="3" type="ORF">EDC63_101412</name>
</gene>
<proteinExistence type="predicted"/>
<dbReference type="GO" id="GO:0043022">
    <property type="term" value="F:ribosome binding"/>
    <property type="evidence" value="ECO:0007669"/>
    <property type="project" value="TreeGrafter"/>
</dbReference>
<evidence type="ECO:0000259" key="2">
    <source>
        <dbReference type="PROSITE" id="PS00745"/>
    </source>
</evidence>
<dbReference type="Gene3D" id="3.30.160.20">
    <property type="match status" value="1"/>
</dbReference>
<dbReference type="Proteomes" id="UP000295367">
    <property type="component" value="Unassembled WGS sequence"/>
</dbReference>
<feature type="domain" description="Prokaryotic-type class I peptide chain release factors" evidence="2">
    <location>
        <begin position="21"/>
        <end position="37"/>
    </location>
</feature>
<dbReference type="OrthoDB" id="9815709at2"/>
<dbReference type="PANTHER" id="PTHR47814">
    <property type="entry name" value="PEPTIDYL-TRNA HYDROLASE ARFB"/>
    <property type="match status" value="1"/>
</dbReference>
<dbReference type="EMBL" id="SMCO01000001">
    <property type="protein sequence ID" value="TCV90439.1"/>
    <property type="molecule type" value="Genomic_DNA"/>
</dbReference>
<dbReference type="AlphaFoldDB" id="A0A4V2W337"/>
<dbReference type="PANTHER" id="PTHR47814:SF1">
    <property type="entry name" value="PEPTIDYL-TRNA HYDROLASE ARFB"/>
    <property type="match status" value="1"/>
</dbReference>
<dbReference type="PROSITE" id="PS00745">
    <property type="entry name" value="RF_PROK_I"/>
    <property type="match status" value="1"/>
</dbReference>
<feature type="region of interest" description="Disordered" evidence="1">
    <location>
        <begin position="96"/>
        <end position="140"/>
    </location>
</feature>
<dbReference type="GO" id="GO:0003747">
    <property type="term" value="F:translation release factor activity"/>
    <property type="evidence" value="ECO:0007669"/>
    <property type="project" value="InterPro"/>
</dbReference>
<feature type="compositionally biased region" description="Basic and acidic residues" evidence="1">
    <location>
        <begin position="118"/>
        <end position="130"/>
    </location>
</feature>
<evidence type="ECO:0000256" key="1">
    <source>
        <dbReference type="SAM" id="MobiDB-lite"/>
    </source>
</evidence>
<dbReference type="NCBIfam" id="NF006718">
    <property type="entry name" value="PRK09256.1"/>
    <property type="match status" value="1"/>
</dbReference>
<name>A0A4V2W337_9PROT</name>
<dbReference type="SUPFAM" id="SSF110916">
    <property type="entry name" value="Peptidyl-tRNA hydrolase domain-like"/>
    <property type="match status" value="1"/>
</dbReference>
<evidence type="ECO:0000313" key="4">
    <source>
        <dbReference type="Proteomes" id="UP000295367"/>
    </source>
</evidence>
<reference evidence="3 4" key="1">
    <citation type="submission" date="2019-03" db="EMBL/GenBank/DDBJ databases">
        <title>Genomic Encyclopedia of Type Strains, Phase IV (KMG-IV): sequencing the most valuable type-strain genomes for metagenomic binning, comparative biology and taxonomic classification.</title>
        <authorList>
            <person name="Goeker M."/>
        </authorList>
    </citation>
    <scope>NUCLEOTIDE SEQUENCE [LARGE SCALE GENOMIC DNA]</scope>
    <source>
        <strain evidence="3 4">DSM 100309</strain>
    </source>
</reference>
<dbReference type="InterPro" id="IPR000352">
    <property type="entry name" value="Pep_chain_release_fac_I"/>
</dbReference>
<evidence type="ECO:0000313" key="3">
    <source>
        <dbReference type="EMBL" id="TCV90439.1"/>
    </source>
</evidence>
<dbReference type="Pfam" id="PF00472">
    <property type="entry name" value="RF-1"/>
    <property type="match status" value="1"/>
</dbReference>
<dbReference type="FunFam" id="3.30.160.20:FF:000046">
    <property type="entry name" value="Peptidyl-tRNA hydrolase ICT1"/>
    <property type="match status" value="1"/>
</dbReference>
<organism evidence="3 4">
    <name type="scientific">Sulfurirhabdus autotrophica</name>
    <dbReference type="NCBI Taxonomy" id="1706046"/>
    <lineage>
        <taxon>Bacteria</taxon>
        <taxon>Pseudomonadati</taxon>
        <taxon>Pseudomonadota</taxon>
        <taxon>Betaproteobacteria</taxon>
        <taxon>Nitrosomonadales</taxon>
        <taxon>Sulfuricellaceae</taxon>
        <taxon>Sulfurirhabdus</taxon>
    </lineage>
</organism>
<dbReference type="GO" id="GO:0072344">
    <property type="term" value="P:rescue of stalled ribosome"/>
    <property type="evidence" value="ECO:0007669"/>
    <property type="project" value="TreeGrafter"/>
</dbReference>
<dbReference type="GO" id="GO:0004045">
    <property type="term" value="F:peptidyl-tRNA hydrolase activity"/>
    <property type="evidence" value="ECO:0007669"/>
    <property type="project" value="TreeGrafter"/>
</dbReference>
<dbReference type="RefSeq" id="WP_124947621.1">
    <property type="nucleotide sequence ID" value="NZ_BHVT01000073.1"/>
</dbReference>